<dbReference type="InterPro" id="IPR009014">
    <property type="entry name" value="Transketo_C/PFOR_II"/>
</dbReference>
<feature type="non-terminal residue" evidence="2">
    <location>
        <position position="1"/>
    </location>
</feature>
<dbReference type="EMBL" id="LAZR01009532">
    <property type="protein sequence ID" value="KKM72070.1"/>
    <property type="molecule type" value="Genomic_DNA"/>
</dbReference>
<comment type="caution">
    <text evidence="2">The sequence shown here is derived from an EMBL/GenBank/DDBJ whole genome shotgun (WGS) entry which is preliminary data.</text>
</comment>
<evidence type="ECO:0000259" key="1">
    <source>
        <dbReference type="Pfam" id="PF22613"/>
    </source>
</evidence>
<evidence type="ECO:0000313" key="2">
    <source>
        <dbReference type="EMBL" id="KKM72070.1"/>
    </source>
</evidence>
<organism evidence="2">
    <name type="scientific">marine sediment metagenome</name>
    <dbReference type="NCBI Taxonomy" id="412755"/>
    <lineage>
        <taxon>unclassified sequences</taxon>
        <taxon>metagenomes</taxon>
        <taxon>ecological metagenomes</taxon>
    </lineage>
</organism>
<dbReference type="AlphaFoldDB" id="A0A0F9M5X6"/>
<dbReference type="Gene3D" id="3.40.50.920">
    <property type="match status" value="1"/>
</dbReference>
<feature type="domain" description="Transketolase-like C-terminal" evidence="1">
    <location>
        <begin position="54"/>
        <end position="101"/>
    </location>
</feature>
<proteinExistence type="predicted"/>
<dbReference type="InterPro" id="IPR055152">
    <property type="entry name" value="Transketolase-like_C_2"/>
</dbReference>
<sequence length="165" mass="18394">AAGRAGPKFDLAAAGVARFRGEHKRLLEQFEEARFKQSLEELNQGLADLTLNLELASEGIGVRVVSLPSWELFEKQDEAYRQEELPPEPEPTPAIRHDVTTKNAKAEERALRKRNLKFIRENEDRVSDSVRDSVGLDYGADALEAASIEVVDAYAAAIEKSLELF</sequence>
<gene>
    <name evidence="2" type="ORF">LCGC14_1424110</name>
</gene>
<name>A0A0F9M5X6_9ZZZZ</name>
<dbReference type="SUPFAM" id="SSF52922">
    <property type="entry name" value="TK C-terminal domain-like"/>
    <property type="match status" value="1"/>
</dbReference>
<dbReference type="Pfam" id="PF22613">
    <property type="entry name" value="Transketolase_C_1"/>
    <property type="match status" value="1"/>
</dbReference>
<accession>A0A0F9M5X6</accession>
<protein>
    <recommendedName>
        <fullName evidence="1">Transketolase-like C-terminal domain-containing protein</fullName>
    </recommendedName>
</protein>
<reference evidence="2" key="1">
    <citation type="journal article" date="2015" name="Nature">
        <title>Complex archaea that bridge the gap between prokaryotes and eukaryotes.</title>
        <authorList>
            <person name="Spang A."/>
            <person name="Saw J.H."/>
            <person name="Jorgensen S.L."/>
            <person name="Zaremba-Niedzwiedzka K."/>
            <person name="Martijn J."/>
            <person name="Lind A.E."/>
            <person name="van Eijk R."/>
            <person name="Schleper C."/>
            <person name="Guy L."/>
            <person name="Ettema T.J."/>
        </authorList>
    </citation>
    <scope>NUCLEOTIDE SEQUENCE</scope>
</reference>